<feature type="signal peptide" evidence="2">
    <location>
        <begin position="1"/>
        <end position="41"/>
    </location>
</feature>
<evidence type="ECO:0000256" key="1">
    <source>
        <dbReference type="SAM" id="MobiDB-lite"/>
    </source>
</evidence>
<feature type="chain" id="PRO_5037250512" description="Secreted protein" evidence="2">
    <location>
        <begin position="42"/>
        <end position="103"/>
    </location>
</feature>
<gene>
    <name evidence="3" type="ORF">GCM10010251_64850</name>
</gene>
<organism evidence="3 4">
    <name type="scientific">Streptomyces aurantiogriseus</name>
    <dbReference type="NCBI Taxonomy" id="66870"/>
    <lineage>
        <taxon>Bacteria</taxon>
        <taxon>Bacillati</taxon>
        <taxon>Actinomycetota</taxon>
        <taxon>Actinomycetes</taxon>
        <taxon>Kitasatosporales</taxon>
        <taxon>Streptomycetaceae</taxon>
        <taxon>Streptomyces</taxon>
    </lineage>
</organism>
<keyword evidence="2" id="KW-0732">Signal</keyword>
<evidence type="ECO:0000313" key="3">
    <source>
        <dbReference type="EMBL" id="GGR39159.1"/>
    </source>
</evidence>
<keyword evidence="4" id="KW-1185">Reference proteome</keyword>
<evidence type="ECO:0000313" key="4">
    <source>
        <dbReference type="Proteomes" id="UP000658320"/>
    </source>
</evidence>
<comment type="caution">
    <text evidence="3">The sequence shown here is derived from an EMBL/GenBank/DDBJ whole genome shotgun (WGS) entry which is preliminary data.</text>
</comment>
<evidence type="ECO:0000256" key="2">
    <source>
        <dbReference type="SAM" id="SignalP"/>
    </source>
</evidence>
<dbReference type="Proteomes" id="UP000658320">
    <property type="component" value="Unassembled WGS sequence"/>
</dbReference>
<feature type="compositionally biased region" description="Basic and acidic residues" evidence="1">
    <location>
        <begin position="92"/>
        <end position="103"/>
    </location>
</feature>
<proteinExistence type="predicted"/>
<reference evidence="3" key="1">
    <citation type="journal article" date="2014" name="Int. J. Syst. Evol. Microbiol.">
        <title>Complete genome sequence of Corynebacterium casei LMG S-19264T (=DSM 44701T), isolated from a smear-ripened cheese.</title>
        <authorList>
            <consortium name="US DOE Joint Genome Institute (JGI-PGF)"/>
            <person name="Walter F."/>
            <person name="Albersmeier A."/>
            <person name="Kalinowski J."/>
            <person name="Ruckert C."/>
        </authorList>
    </citation>
    <scope>NUCLEOTIDE SEQUENCE</scope>
    <source>
        <strain evidence="3">JCM 4346</strain>
    </source>
</reference>
<accession>A0A918KX98</accession>
<feature type="compositionally biased region" description="Low complexity" evidence="1">
    <location>
        <begin position="57"/>
        <end position="74"/>
    </location>
</feature>
<dbReference type="EMBL" id="BMSX01000017">
    <property type="protein sequence ID" value="GGR39159.1"/>
    <property type="molecule type" value="Genomic_DNA"/>
</dbReference>
<evidence type="ECO:0008006" key="5">
    <source>
        <dbReference type="Google" id="ProtNLM"/>
    </source>
</evidence>
<name>A0A918KX98_9ACTN</name>
<reference evidence="3" key="2">
    <citation type="submission" date="2020-09" db="EMBL/GenBank/DDBJ databases">
        <authorList>
            <person name="Sun Q."/>
            <person name="Ohkuma M."/>
        </authorList>
    </citation>
    <scope>NUCLEOTIDE SEQUENCE</scope>
    <source>
        <strain evidence="3">JCM 4346</strain>
    </source>
</reference>
<protein>
    <recommendedName>
        <fullName evidence="5">Secreted protein</fullName>
    </recommendedName>
</protein>
<dbReference type="RefSeq" id="WP_189941324.1">
    <property type="nucleotide sequence ID" value="NZ_BMSX01000017.1"/>
</dbReference>
<sequence>MNRSAAGTKAATRLVRTGVRAAATLLAAGALALTAQGTAQAAEPRPAAHHQTAPASVGLPKLPKLPKLPGVPALPHLPSLPGGVLDPVVDTLDNHDWGVAPRD</sequence>
<dbReference type="AlphaFoldDB" id="A0A918KX98"/>
<feature type="region of interest" description="Disordered" evidence="1">
    <location>
        <begin position="36"/>
        <end position="103"/>
    </location>
</feature>